<reference evidence="1" key="2">
    <citation type="journal article" date="2015" name="Data Brief">
        <title>Shoot transcriptome of the giant reed, Arundo donax.</title>
        <authorList>
            <person name="Barrero R.A."/>
            <person name="Guerrero F.D."/>
            <person name="Moolhuijzen P."/>
            <person name="Goolsby J.A."/>
            <person name="Tidwell J."/>
            <person name="Bellgard S.E."/>
            <person name="Bellgard M.I."/>
        </authorList>
    </citation>
    <scope>NUCLEOTIDE SEQUENCE</scope>
    <source>
        <tissue evidence="1">Shoot tissue taken approximately 20 cm above the soil surface</tissue>
    </source>
</reference>
<dbReference type="EMBL" id="GBRH01235124">
    <property type="protein sequence ID" value="JAD62771.1"/>
    <property type="molecule type" value="Transcribed_RNA"/>
</dbReference>
<sequence length="41" mass="4332">MIFRTSSASMKKKFMTCSGFPANFSLSTGSCVAIPTGQVLV</sequence>
<reference evidence="1" key="1">
    <citation type="submission" date="2014-09" db="EMBL/GenBank/DDBJ databases">
        <authorList>
            <person name="Magalhaes I.L.F."/>
            <person name="Oliveira U."/>
            <person name="Santos F.R."/>
            <person name="Vidigal T.H.D.A."/>
            <person name="Brescovit A.D."/>
            <person name="Santos A.J."/>
        </authorList>
    </citation>
    <scope>NUCLEOTIDE SEQUENCE</scope>
    <source>
        <tissue evidence="1">Shoot tissue taken approximately 20 cm above the soil surface</tissue>
    </source>
</reference>
<dbReference type="AlphaFoldDB" id="A0A0A9BHD4"/>
<proteinExistence type="predicted"/>
<name>A0A0A9BHD4_ARUDO</name>
<evidence type="ECO:0000313" key="1">
    <source>
        <dbReference type="EMBL" id="JAD62771.1"/>
    </source>
</evidence>
<protein>
    <submittedName>
        <fullName evidence="1">Uncharacterized protein</fullName>
    </submittedName>
</protein>
<organism evidence="1">
    <name type="scientific">Arundo donax</name>
    <name type="common">Giant reed</name>
    <name type="synonym">Donax arundinaceus</name>
    <dbReference type="NCBI Taxonomy" id="35708"/>
    <lineage>
        <taxon>Eukaryota</taxon>
        <taxon>Viridiplantae</taxon>
        <taxon>Streptophyta</taxon>
        <taxon>Embryophyta</taxon>
        <taxon>Tracheophyta</taxon>
        <taxon>Spermatophyta</taxon>
        <taxon>Magnoliopsida</taxon>
        <taxon>Liliopsida</taxon>
        <taxon>Poales</taxon>
        <taxon>Poaceae</taxon>
        <taxon>PACMAD clade</taxon>
        <taxon>Arundinoideae</taxon>
        <taxon>Arundineae</taxon>
        <taxon>Arundo</taxon>
    </lineage>
</organism>
<accession>A0A0A9BHD4</accession>
<dbReference type="PROSITE" id="PS51257">
    <property type="entry name" value="PROKAR_LIPOPROTEIN"/>
    <property type="match status" value="1"/>
</dbReference>